<evidence type="ECO:0000256" key="4">
    <source>
        <dbReference type="ARBA" id="ARBA00022989"/>
    </source>
</evidence>
<reference evidence="8 9" key="1">
    <citation type="submission" date="2016-11" db="EMBL/GenBank/DDBJ databases">
        <authorList>
            <person name="Jaros S."/>
            <person name="Januszkiewicz K."/>
            <person name="Wedrychowicz H."/>
        </authorList>
    </citation>
    <scope>NUCLEOTIDE SEQUENCE [LARGE SCALE GENOMIC DNA]</scope>
    <source>
        <strain evidence="8 9">DSM 43832</strain>
    </source>
</reference>
<feature type="domain" description="RDD" evidence="7">
    <location>
        <begin position="6"/>
        <end position="161"/>
    </location>
</feature>
<keyword evidence="9" id="KW-1185">Reference proteome</keyword>
<dbReference type="GO" id="GO:0005886">
    <property type="term" value="C:plasma membrane"/>
    <property type="evidence" value="ECO:0007669"/>
    <property type="project" value="UniProtKB-SubCell"/>
</dbReference>
<evidence type="ECO:0000256" key="3">
    <source>
        <dbReference type="ARBA" id="ARBA00022692"/>
    </source>
</evidence>
<name>A0A1M6XBG7_PSETH</name>
<dbReference type="EMBL" id="FRAP01000016">
    <property type="protein sequence ID" value="SHL03273.1"/>
    <property type="molecule type" value="Genomic_DNA"/>
</dbReference>
<organism evidence="8 9">
    <name type="scientific">Pseudonocardia thermophila</name>
    <dbReference type="NCBI Taxonomy" id="1848"/>
    <lineage>
        <taxon>Bacteria</taxon>
        <taxon>Bacillati</taxon>
        <taxon>Actinomycetota</taxon>
        <taxon>Actinomycetes</taxon>
        <taxon>Pseudonocardiales</taxon>
        <taxon>Pseudonocardiaceae</taxon>
        <taxon>Pseudonocardia</taxon>
    </lineage>
</organism>
<dbReference type="Pfam" id="PF06271">
    <property type="entry name" value="RDD"/>
    <property type="match status" value="1"/>
</dbReference>
<proteinExistence type="predicted"/>
<dbReference type="Proteomes" id="UP000184363">
    <property type="component" value="Unassembled WGS sequence"/>
</dbReference>
<feature type="transmembrane region" description="Helical" evidence="6">
    <location>
        <begin position="53"/>
        <end position="72"/>
    </location>
</feature>
<evidence type="ECO:0000259" key="7">
    <source>
        <dbReference type="Pfam" id="PF06271"/>
    </source>
</evidence>
<feature type="transmembrane region" description="Helical" evidence="6">
    <location>
        <begin position="12"/>
        <end position="33"/>
    </location>
</feature>
<dbReference type="PANTHER" id="PTHR36115:SF6">
    <property type="entry name" value="PROLINE-RICH ANTIGEN HOMOLOG"/>
    <property type="match status" value="1"/>
</dbReference>
<comment type="subcellular location">
    <subcellularLocation>
        <location evidence="1">Cell membrane</location>
        <topology evidence="1">Multi-pass membrane protein</topology>
    </subcellularLocation>
</comment>
<gene>
    <name evidence="8" type="ORF">SAMN05443637_116150</name>
</gene>
<evidence type="ECO:0000313" key="8">
    <source>
        <dbReference type="EMBL" id="SHL03273.1"/>
    </source>
</evidence>
<evidence type="ECO:0000256" key="6">
    <source>
        <dbReference type="SAM" id="Phobius"/>
    </source>
</evidence>
<dbReference type="PANTHER" id="PTHR36115">
    <property type="entry name" value="PROLINE-RICH ANTIGEN HOMOLOG-RELATED"/>
    <property type="match status" value="1"/>
</dbReference>
<protein>
    <submittedName>
        <fullName evidence="8">RDD family protein</fullName>
    </submittedName>
</protein>
<keyword evidence="3 6" id="KW-0812">Transmembrane</keyword>
<evidence type="ECO:0000256" key="5">
    <source>
        <dbReference type="ARBA" id="ARBA00023136"/>
    </source>
</evidence>
<dbReference type="AlphaFoldDB" id="A0A1M6XBG7"/>
<keyword evidence="2" id="KW-1003">Cell membrane</keyword>
<dbReference type="RefSeq" id="WP_073458777.1">
    <property type="nucleotide sequence ID" value="NZ_CALGVN010000027.1"/>
</dbReference>
<accession>A0A1M6XBG7</accession>
<dbReference type="InterPro" id="IPR051791">
    <property type="entry name" value="Pra-immunoreactive"/>
</dbReference>
<evidence type="ECO:0000256" key="1">
    <source>
        <dbReference type="ARBA" id="ARBA00004651"/>
    </source>
</evidence>
<dbReference type="STRING" id="1848.SAMN05443637_116150"/>
<keyword evidence="5 6" id="KW-0472">Membrane</keyword>
<sequence length="188" mass="20272">MHDEAAPFWPRLLARLFDLTFSLMAVVVLALLVRIVLLPHNLFISSDGEWIDIGIEVGVLLVFVGLEAVLLAKRRGRTIGMGLLGLRVVPVNPAAPGISLPVALLRSVVLYLPLVLIRVSPDTTGHDLLSWLGTAGILANLALAAARTSTHGRTIHDHLAGTRVIVDAERGTVPHRRGVDLRERSTSS</sequence>
<evidence type="ECO:0000256" key="2">
    <source>
        <dbReference type="ARBA" id="ARBA00022475"/>
    </source>
</evidence>
<evidence type="ECO:0000313" key="9">
    <source>
        <dbReference type="Proteomes" id="UP000184363"/>
    </source>
</evidence>
<keyword evidence="4 6" id="KW-1133">Transmembrane helix</keyword>
<dbReference type="InterPro" id="IPR010432">
    <property type="entry name" value="RDD"/>
</dbReference>
<dbReference type="OrthoDB" id="9774993at2"/>